<proteinExistence type="inferred from homology"/>
<evidence type="ECO:0000256" key="1">
    <source>
        <dbReference type="ARBA" id="ARBA00007227"/>
    </source>
</evidence>
<dbReference type="CDD" id="cd00093">
    <property type="entry name" value="HTH_XRE"/>
    <property type="match status" value="1"/>
</dbReference>
<gene>
    <name evidence="6" type="ORF">GCM10010923_12020</name>
</gene>
<dbReference type="GO" id="GO:0003677">
    <property type="term" value="F:DNA binding"/>
    <property type="evidence" value="ECO:0007669"/>
    <property type="project" value="UniProtKB-KW"/>
</dbReference>
<dbReference type="SUPFAM" id="SSF47413">
    <property type="entry name" value="lambda repressor-like DNA-binding domains"/>
    <property type="match status" value="1"/>
</dbReference>
<dbReference type="Gene3D" id="1.10.260.40">
    <property type="entry name" value="lambda repressor-like DNA-binding domains"/>
    <property type="match status" value="1"/>
</dbReference>
<evidence type="ECO:0000256" key="4">
    <source>
        <dbReference type="ARBA" id="ARBA00023163"/>
    </source>
</evidence>
<dbReference type="InterPro" id="IPR026281">
    <property type="entry name" value="HTH_RamB"/>
</dbReference>
<dbReference type="Proteomes" id="UP000603317">
    <property type="component" value="Unassembled WGS sequence"/>
</dbReference>
<dbReference type="InterPro" id="IPR001387">
    <property type="entry name" value="Cro/C1-type_HTH"/>
</dbReference>
<sequence length="466" mass="51940">MVEQSSVLGGAALRRIRRREGLTQAAMADRLDISPSYLNLLERNRRPISARLMVSLAEAFDFDPRDLRQEEQVGGIDGLRRRLADERFADLQIDREDVVEWLSAAPQAAVAFARLFDAGAAGGGSADQSPAIEVRREIERWRNHFADLDHAAEALADELRLSTSDLFAALSTRLREKHQLSVRIVPGEVIPGLVRRLDFHARQLQLSEMLPPHSRTFQLALEMAQLEARELLASLSEAGEFSSDQARALYRRHLAGYYAAAVMMPYGRFLRACEATRYDFAILERRFGVGFEQLAHRLTTLQRVGQRGLPFFMLRVDRAGQFSKRYVGASEADFLEGEGSCPLWRLHHAFENGGRLATQHVAVQQVDGRETRWLTFSKRVERGSAGGDRPGEFVVGLGIAARLAESLAGARGLALADEGAERIGPACVRCPREDCLQRSLPPHGRTLRFERHTAPTTPFPLADSPV</sequence>
<evidence type="ECO:0000313" key="6">
    <source>
        <dbReference type="EMBL" id="GGA04346.1"/>
    </source>
</evidence>
<name>A0ABQ1FBE6_9SPHN</name>
<dbReference type="PROSITE" id="PS50943">
    <property type="entry name" value="HTH_CROC1"/>
    <property type="match status" value="1"/>
</dbReference>
<keyword evidence="4" id="KW-0804">Transcription</keyword>
<dbReference type="Pfam" id="PF01381">
    <property type="entry name" value="HTH_3"/>
    <property type="match status" value="1"/>
</dbReference>
<keyword evidence="7" id="KW-1185">Reference proteome</keyword>
<comment type="caution">
    <text evidence="6">The sequence shown here is derived from an EMBL/GenBank/DDBJ whole genome shotgun (WGS) entry which is preliminary data.</text>
</comment>
<keyword evidence="3 6" id="KW-0238">DNA-binding</keyword>
<dbReference type="PANTHER" id="PTHR46797">
    <property type="entry name" value="HTH-TYPE TRANSCRIPTIONAL REGULATOR"/>
    <property type="match status" value="1"/>
</dbReference>
<evidence type="ECO:0000256" key="3">
    <source>
        <dbReference type="ARBA" id="ARBA00023125"/>
    </source>
</evidence>
<dbReference type="Pfam" id="PF09856">
    <property type="entry name" value="ScfRs"/>
    <property type="match status" value="1"/>
</dbReference>
<evidence type="ECO:0000259" key="5">
    <source>
        <dbReference type="PROSITE" id="PS50943"/>
    </source>
</evidence>
<dbReference type="InterPro" id="IPR010982">
    <property type="entry name" value="Lambda_DNA-bd_dom_sf"/>
</dbReference>
<dbReference type="InterPro" id="IPR018653">
    <property type="entry name" value="ScfR_C"/>
</dbReference>
<keyword evidence="2" id="KW-0805">Transcription regulation</keyword>
<dbReference type="RefSeq" id="WP_188641839.1">
    <property type="nucleotide sequence ID" value="NZ_BMID01000001.1"/>
</dbReference>
<comment type="similarity">
    <text evidence="1">Belongs to the short-chain fatty acyl-CoA assimilation regulator (ScfR) family.</text>
</comment>
<dbReference type="PANTHER" id="PTHR46797:SF23">
    <property type="entry name" value="HTH-TYPE TRANSCRIPTIONAL REGULATOR SUTR"/>
    <property type="match status" value="1"/>
</dbReference>
<feature type="domain" description="HTH cro/C1-type" evidence="5">
    <location>
        <begin position="13"/>
        <end position="67"/>
    </location>
</feature>
<protein>
    <submittedName>
        <fullName evidence="6">DNA-binding protein</fullName>
    </submittedName>
</protein>
<organism evidence="6 7">
    <name type="scientific">Blastomonas marina</name>
    <dbReference type="NCBI Taxonomy" id="1867408"/>
    <lineage>
        <taxon>Bacteria</taxon>
        <taxon>Pseudomonadati</taxon>
        <taxon>Pseudomonadota</taxon>
        <taxon>Alphaproteobacteria</taxon>
        <taxon>Sphingomonadales</taxon>
        <taxon>Sphingomonadaceae</taxon>
        <taxon>Blastomonas</taxon>
    </lineage>
</organism>
<dbReference type="PIRSF" id="PIRSF019251">
    <property type="entry name" value="Rv0465c"/>
    <property type="match status" value="1"/>
</dbReference>
<dbReference type="InterPro" id="IPR050807">
    <property type="entry name" value="TransReg_Diox_bact_type"/>
</dbReference>
<reference evidence="7" key="1">
    <citation type="journal article" date="2019" name="Int. J. Syst. Evol. Microbiol.">
        <title>The Global Catalogue of Microorganisms (GCM) 10K type strain sequencing project: providing services to taxonomists for standard genome sequencing and annotation.</title>
        <authorList>
            <consortium name="The Broad Institute Genomics Platform"/>
            <consortium name="The Broad Institute Genome Sequencing Center for Infectious Disease"/>
            <person name="Wu L."/>
            <person name="Ma J."/>
        </authorList>
    </citation>
    <scope>NUCLEOTIDE SEQUENCE [LARGE SCALE GENOMIC DNA]</scope>
    <source>
        <strain evidence="7">CGMCC 1.15297</strain>
    </source>
</reference>
<dbReference type="InterPro" id="IPR010359">
    <property type="entry name" value="IrrE_HExxH"/>
</dbReference>
<evidence type="ECO:0000313" key="7">
    <source>
        <dbReference type="Proteomes" id="UP000603317"/>
    </source>
</evidence>
<dbReference type="EMBL" id="BMID01000001">
    <property type="protein sequence ID" value="GGA04346.1"/>
    <property type="molecule type" value="Genomic_DNA"/>
</dbReference>
<evidence type="ECO:0000256" key="2">
    <source>
        <dbReference type="ARBA" id="ARBA00023015"/>
    </source>
</evidence>
<dbReference type="Pfam" id="PF06114">
    <property type="entry name" value="Peptidase_M78"/>
    <property type="match status" value="1"/>
</dbReference>
<dbReference type="SMART" id="SM00530">
    <property type="entry name" value="HTH_XRE"/>
    <property type="match status" value="1"/>
</dbReference>
<accession>A0ABQ1FBE6</accession>